<evidence type="ECO:0000256" key="1">
    <source>
        <dbReference type="SAM" id="Phobius"/>
    </source>
</evidence>
<comment type="caution">
    <text evidence="2">The sequence shown here is derived from an EMBL/GenBank/DDBJ whole genome shotgun (WGS) entry which is preliminary data.</text>
</comment>
<keyword evidence="1" id="KW-1133">Transmembrane helix</keyword>
<keyword evidence="1" id="KW-0472">Membrane</keyword>
<evidence type="ECO:0000313" key="2">
    <source>
        <dbReference type="EMBL" id="MDH6281083.1"/>
    </source>
</evidence>
<name>A0ABT6M9U9_9NOCA</name>
<keyword evidence="1" id="KW-0812">Transmembrane</keyword>
<gene>
    <name evidence="2" type="ORF">M2280_002303</name>
</gene>
<keyword evidence="3" id="KW-1185">Reference proteome</keyword>
<protein>
    <recommendedName>
        <fullName evidence="4">ABC transporter permease</fullName>
    </recommendedName>
</protein>
<dbReference type="Proteomes" id="UP001160334">
    <property type="component" value="Unassembled WGS sequence"/>
</dbReference>
<proteinExistence type="predicted"/>
<dbReference type="EMBL" id="JARXVC010000005">
    <property type="protein sequence ID" value="MDH6281083.1"/>
    <property type="molecule type" value="Genomic_DNA"/>
</dbReference>
<organism evidence="2 3">
    <name type="scientific">Prescottella agglutinans</name>
    <dbReference type="NCBI Taxonomy" id="1644129"/>
    <lineage>
        <taxon>Bacteria</taxon>
        <taxon>Bacillati</taxon>
        <taxon>Actinomycetota</taxon>
        <taxon>Actinomycetes</taxon>
        <taxon>Mycobacteriales</taxon>
        <taxon>Nocardiaceae</taxon>
        <taxon>Prescottella</taxon>
    </lineage>
</organism>
<reference evidence="2 3" key="1">
    <citation type="submission" date="2023-04" db="EMBL/GenBank/DDBJ databases">
        <title>Forest soil microbial communities from Buena Vista Peninsula, Colon Province, Panama.</title>
        <authorList>
            <person name="Bouskill N."/>
        </authorList>
    </citation>
    <scope>NUCLEOTIDE SEQUENCE [LARGE SCALE GENOMIC DNA]</scope>
    <source>
        <strain evidence="2 3">CFH S0262</strain>
    </source>
</reference>
<feature type="transmembrane region" description="Helical" evidence="1">
    <location>
        <begin position="26"/>
        <end position="44"/>
    </location>
</feature>
<dbReference type="RefSeq" id="WP_280760420.1">
    <property type="nucleotide sequence ID" value="NZ_JARXVC010000005.1"/>
</dbReference>
<evidence type="ECO:0008006" key="4">
    <source>
        <dbReference type="Google" id="ProtNLM"/>
    </source>
</evidence>
<evidence type="ECO:0000313" key="3">
    <source>
        <dbReference type="Proteomes" id="UP001160334"/>
    </source>
</evidence>
<accession>A0ABT6M9U9</accession>
<sequence length="47" mass="5716">MQQPTWRGTPFAELVRTWIRYQRARLAWSVPILTFCAVMFYINLRIN</sequence>